<reference evidence="3 4" key="1">
    <citation type="submission" date="2015-11" db="EMBL/GenBank/DDBJ databases">
        <authorList>
            <consortium name="Pathogen Informatics"/>
        </authorList>
    </citation>
    <scope>NUCLEOTIDE SEQUENCE [LARGE SCALE GENOMIC DNA]</scope>
    <source>
        <strain evidence="2 3">006A-0059</strain>
        <strain evidence="1 4">006A-0191</strain>
    </source>
</reference>
<keyword evidence="3" id="KW-1185">Reference proteome</keyword>
<gene>
    <name evidence="2" type="ORF">ERS686654_01377</name>
    <name evidence="1" type="ORF">ERS739220_01197</name>
</gene>
<dbReference type="AlphaFoldDB" id="A0A0S4SUK4"/>
<evidence type="ECO:0000313" key="3">
    <source>
        <dbReference type="Proteomes" id="UP000052237"/>
    </source>
</evidence>
<dbReference type="EMBL" id="FAVB01000003">
    <property type="protein sequence ID" value="CUU83104.1"/>
    <property type="molecule type" value="Genomic_DNA"/>
</dbReference>
<accession>A0A0S4SUK4</accession>
<dbReference type="Proteomes" id="UP000052237">
    <property type="component" value="Unassembled WGS sequence"/>
</dbReference>
<evidence type="ECO:0000313" key="1">
    <source>
        <dbReference type="EMBL" id="CUU81231.1"/>
    </source>
</evidence>
<dbReference type="RefSeq" id="WP_034962417.1">
    <property type="nucleotide sequence ID" value="NZ_CBCRTP010000001.1"/>
</dbReference>
<dbReference type="EMBL" id="FAUW01000003">
    <property type="protein sequence ID" value="CUU81231.1"/>
    <property type="molecule type" value="Genomic_DNA"/>
</dbReference>
<accession>A0A9W5AS56</accession>
<evidence type="ECO:0000313" key="4">
    <source>
        <dbReference type="Proteomes" id="UP000052257"/>
    </source>
</evidence>
<proteinExistence type="predicted"/>
<dbReference type="Proteomes" id="UP000052257">
    <property type="component" value="Unassembled WGS sequence"/>
</dbReference>
<comment type="caution">
    <text evidence="2">The sequence shown here is derived from an EMBL/GenBank/DDBJ whole genome shotgun (WGS) entry which is preliminary data.</text>
</comment>
<organism evidence="2 3">
    <name type="scientific">Campylobacter hyointestinalis subsp. hyointestinalis</name>
    <dbReference type="NCBI Taxonomy" id="91352"/>
    <lineage>
        <taxon>Bacteria</taxon>
        <taxon>Pseudomonadati</taxon>
        <taxon>Campylobacterota</taxon>
        <taxon>Epsilonproteobacteria</taxon>
        <taxon>Campylobacterales</taxon>
        <taxon>Campylobacteraceae</taxon>
        <taxon>Campylobacter</taxon>
    </lineage>
</organism>
<evidence type="ECO:0000313" key="2">
    <source>
        <dbReference type="EMBL" id="CUU83104.1"/>
    </source>
</evidence>
<name>A0A0S4SUK4_CAMHY</name>
<protein>
    <submittedName>
        <fullName evidence="2">Uncharacterized protein</fullName>
    </submittedName>
</protein>
<sequence>MNITKKIKANRAIKAASSKLQKTFDYAKLGGSKLKNKVDTKIQEKAVLALKAKLAMNHKSFDDFNDDELEIMLTDEKSRIVDSLKNKTIVAALAILGLDFLV</sequence>